<dbReference type="InterPro" id="IPR008928">
    <property type="entry name" value="6-hairpin_glycosidase_sf"/>
</dbReference>
<dbReference type="SUPFAM" id="SSF48208">
    <property type="entry name" value="Six-hairpin glycosidases"/>
    <property type="match status" value="1"/>
</dbReference>
<protein>
    <submittedName>
        <fullName evidence="1">Amylo-alpha-1,6-glucosidase</fullName>
    </submittedName>
</protein>
<reference evidence="1" key="2">
    <citation type="journal article" date="2014" name="ISME J.">
        <title>Microbial stratification in low pH oxic and suboxic macroscopic growths along an acid mine drainage.</title>
        <authorList>
            <person name="Mendez-Garcia C."/>
            <person name="Mesa V."/>
            <person name="Sprenger R.R."/>
            <person name="Richter M."/>
            <person name="Diez M.S."/>
            <person name="Solano J."/>
            <person name="Bargiela R."/>
            <person name="Golyshina O.V."/>
            <person name="Manteca A."/>
            <person name="Ramos J.L."/>
            <person name="Gallego J.R."/>
            <person name="Llorente I."/>
            <person name="Martins Dos Santos V.A."/>
            <person name="Jensen O.N."/>
            <person name="Pelaez A.I."/>
            <person name="Sanchez J."/>
            <person name="Ferrer M."/>
        </authorList>
    </citation>
    <scope>NUCLEOTIDE SEQUENCE</scope>
</reference>
<proteinExistence type="predicted"/>
<dbReference type="Gene3D" id="1.50.10.10">
    <property type="match status" value="1"/>
</dbReference>
<dbReference type="EMBL" id="AUZX01001188">
    <property type="protein sequence ID" value="EQD79749.1"/>
    <property type="molecule type" value="Genomic_DNA"/>
</dbReference>
<gene>
    <name evidence="1" type="ORF">B1A_01567</name>
</gene>
<name>T1DEC9_9ZZZZ</name>
<evidence type="ECO:0000313" key="1">
    <source>
        <dbReference type="EMBL" id="EQD79749.1"/>
    </source>
</evidence>
<reference evidence="1" key="1">
    <citation type="submission" date="2013-08" db="EMBL/GenBank/DDBJ databases">
        <authorList>
            <person name="Mendez C."/>
            <person name="Richter M."/>
            <person name="Ferrer M."/>
            <person name="Sanchez J."/>
        </authorList>
    </citation>
    <scope>NUCLEOTIDE SEQUENCE</scope>
</reference>
<accession>T1DEC9</accession>
<dbReference type="InterPro" id="IPR012341">
    <property type="entry name" value="6hp_glycosidase-like_sf"/>
</dbReference>
<dbReference type="GO" id="GO:0005975">
    <property type="term" value="P:carbohydrate metabolic process"/>
    <property type="evidence" value="ECO:0007669"/>
    <property type="project" value="InterPro"/>
</dbReference>
<dbReference type="AlphaFoldDB" id="T1DEC9"/>
<sequence length="247" mass="27419">MLFTGFSGKEVPYAGLPWFSTFFGRDAIITAYSILWARPDIGLNVLRYLEKRQATGVDPFRAAEPGKILHEERSGELSNLGEVPFGQYYGSIDSTPLYIVLACEYYRRTGDEEVLLSLFPSIQKALCWIDQYGLDPDSRFLVYSSGPRGGLVNQGWKDSADSVFHADGKIAVHPIALIEVQGYLYWAWSLLAPLASRLGHVALGNSLTKRARDLKSNVLQKFWVAERNTFAMAIDGVGKPCVISSSN</sequence>
<feature type="non-terminal residue" evidence="1">
    <location>
        <position position="247"/>
    </location>
</feature>
<organism evidence="1">
    <name type="scientific">mine drainage metagenome</name>
    <dbReference type="NCBI Taxonomy" id="410659"/>
    <lineage>
        <taxon>unclassified sequences</taxon>
        <taxon>metagenomes</taxon>
        <taxon>ecological metagenomes</taxon>
    </lineage>
</organism>
<comment type="caution">
    <text evidence="1">The sequence shown here is derived from an EMBL/GenBank/DDBJ whole genome shotgun (WGS) entry which is preliminary data.</text>
</comment>